<dbReference type="EMBL" id="CAKAEH010000657">
    <property type="protein sequence ID" value="CAG9531573.1"/>
    <property type="molecule type" value="Genomic_DNA"/>
</dbReference>
<sequence>MKKRRSYRHMDSENETDNEDDIELGEEAMNVSMPITESSSQPLSPSQVAENTKTALCAPSMESMLPEDVDNIDNEKPPINYSAMYGGASESKYTDMVELSVELRYWIVLALFICLLMIYRSFLPPLQCDTKFQ</sequence>
<accession>A0A8J2MJT1</accession>
<proteinExistence type="predicted"/>
<name>A0A8J2MJT1_9BILA</name>
<evidence type="ECO:0000313" key="3">
    <source>
        <dbReference type="EMBL" id="CAG9531573.1"/>
    </source>
</evidence>
<keyword evidence="2" id="KW-1133">Transmembrane helix</keyword>
<reference evidence="3" key="1">
    <citation type="submission" date="2021-09" db="EMBL/GenBank/DDBJ databases">
        <authorList>
            <consortium name="Pathogen Informatics"/>
        </authorList>
    </citation>
    <scope>NUCLEOTIDE SEQUENCE</scope>
</reference>
<feature type="region of interest" description="Disordered" evidence="1">
    <location>
        <begin position="1"/>
        <end position="23"/>
    </location>
</feature>
<keyword evidence="2" id="KW-0812">Transmembrane</keyword>
<keyword evidence="2" id="KW-0472">Membrane</keyword>
<dbReference type="Proteomes" id="UP000746747">
    <property type="component" value="Unassembled WGS sequence"/>
</dbReference>
<protein>
    <submittedName>
        <fullName evidence="3">Uncharacterized protein</fullName>
    </submittedName>
</protein>
<evidence type="ECO:0000313" key="4">
    <source>
        <dbReference type="Proteomes" id="UP000746747"/>
    </source>
</evidence>
<dbReference type="AlphaFoldDB" id="A0A8J2MJT1"/>
<feature type="compositionally biased region" description="Acidic residues" evidence="1">
    <location>
        <begin position="13"/>
        <end position="23"/>
    </location>
</feature>
<comment type="caution">
    <text evidence="3">The sequence shown here is derived from an EMBL/GenBank/DDBJ whole genome shotgun (WGS) entry which is preliminary data.</text>
</comment>
<feature type="transmembrane region" description="Helical" evidence="2">
    <location>
        <begin position="103"/>
        <end position="122"/>
    </location>
</feature>
<keyword evidence="4" id="KW-1185">Reference proteome</keyword>
<gene>
    <name evidence="3" type="ORF">CJOHNSTONI_LOCUS1960</name>
</gene>
<evidence type="ECO:0000256" key="1">
    <source>
        <dbReference type="SAM" id="MobiDB-lite"/>
    </source>
</evidence>
<dbReference type="OrthoDB" id="5870246at2759"/>
<evidence type="ECO:0000256" key="2">
    <source>
        <dbReference type="SAM" id="Phobius"/>
    </source>
</evidence>
<organism evidence="3 4">
    <name type="scientific">Cercopithifilaria johnstoni</name>
    <dbReference type="NCBI Taxonomy" id="2874296"/>
    <lineage>
        <taxon>Eukaryota</taxon>
        <taxon>Metazoa</taxon>
        <taxon>Ecdysozoa</taxon>
        <taxon>Nematoda</taxon>
        <taxon>Chromadorea</taxon>
        <taxon>Rhabditida</taxon>
        <taxon>Spirurina</taxon>
        <taxon>Spiruromorpha</taxon>
        <taxon>Filarioidea</taxon>
        <taxon>Onchocercidae</taxon>
        <taxon>Cercopithifilaria</taxon>
    </lineage>
</organism>